<dbReference type="OrthoDB" id="10486294at2759"/>
<dbReference type="EMBL" id="FN649760">
    <property type="protein sequence ID" value="CBJ31491.1"/>
    <property type="molecule type" value="Genomic_DNA"/>
</dbReference>
<evidence type="ECO:0000313" key="1">
    <source>
        <dbReference type="EMBL" id="CBJ31491.1"/>
    </source>
</evidence>
<proteinExistence type="predicted"/>
<accession>D7FTW4</accession>
<dbReference type="InParanoid" id="D7FTW4"/>
<dbReference type="AlphaFoldDB" id="D7FTW4"/>
<protein>
    <submittedName>
        <fullName evidence="1">Uncharacterized protein</fullName>
    </submittedName>
</protein>
<sequence length="202" mass="22148">MVWVSLLVCITAYTIWQIWKIFDDLANPSSSLKITNDLYAYPHVLVCFFHGEGCGFEDESVDVCVTTALSESTTVSFNGEYYDDLGAVTESNCVGFDLGSLEFGDDITAENDQAIIDTIGKTTKKKLNGDVTTTFPPLVLSSSDFTAENTWATSEDDSFQDASFGRLYLDIKQGDYSRTAIAEVDPLDIGTFLGNIGGFWGR</sequence>
<keyword evidence="2" id="KW-1185">Reference proteome</keyword>
<gene>
    <name evidence="1" type="ORF">Esi_0260_0029</name>
</gene>
<reference evidence="1 2" key="1">
    <citation type="journal article" date="2010" name="Nature">
        <title>The Ectocarpus genome and the independent evolution of multicellularity in brown algae.</title>
        <authorList>
            <person name="Cock J.M."/>
            <person name="Sterck L."/>
            <person name="Rouze P."/>
            <person name="Scornet D."/>
            <person name="Allen A.E."/>
            <person name="Amoutzias G."/>
            <person name="Anthouard V."/>
            <person name="Artiguenave F."/>
            <person name="Aury J.M."/>
            <person name="Badger J.H."/>
            <person name="Beszteri B."/>
            <person name="Billiau K."/>
            <person name="Bonnet E."/>
            <person name="Bothwell J.H."/>
            <person name="Bowler C."/>
            <person name="Boyen C."/>
            <person name="Brownlee C."/>
            <person name="Carrano C.J."/>
            <person name="Charrier B."/>
            <person name="Cho G.Y."/>
            <person name="Coelho S.M."/>
            <person name="Collen J."/>
            <person name="Corre E."/>
            <person name="Da Silva C."/>
            <person name="Delage L."/>
            <person name="Delaroque N."/>
            <person name="Dittami S.M."/>
            <person name="Doulbeau S."/>
            <person name="Elias M."/>
            <person name="Farnham G."/>
            <person name="Gachon C.M."/>
            <person name="Gschloessl B."/>
            <person name="Heesch S."/>
            <person name="Jabbari K."/>
            <person name="Jubin C."/>
            <person name="Kawai H."/>
            <person name="Kimura K."/>
            <person name="Kloareg B."/>
            <person name="Kupper F.C."/>
            <person name="Lang D."/>
            <person name="Le Bail A."/>
            <person name="Leblanc C."/>
            <person name="Lerouge P."/>
            <person name="Lohr M."/>
            <person name="Lopez P.J."/>
            <person name="Martens C."/>
            <person name="Maumus F."/>
            <person name="Michel G."/>
            <person name="Miranda-Saavedra D."/>
            <person name="Morales J."/>
            <person name="Moreau H."/>
            <person name="Motomura T."/>
            <person name="Nagasato C."/>
            <person name="Napoli C.A."/>
            <person name="Nelson D.R."/>
            <person name="Nyvall-Collen P."/>
            <person name="Peters A.F."/>
            <person name="Pommier C."/>
            <person name="Potin P."/>
            <person name="Poulain J."/>
            <person name="Quesneville H."/>
            <person name="Read B."/>
            <person name="Rensing S.A."/>
            <person name="Ritter A."/>
            <person name="Rousvoal S."/>
            <person name="Samanta M."/>
            <person name="Samson G."/>
            <person name="Schroeder D.C."/>
            <person name="Segurens B."/>
            <person name="Strittmatter M."/>
            <person name="Tonon T."/>
            <person name="Tregear J.W."/>
            <person name="Valentin K."/>
            <person name="von Dassow P."/>
            <person name="Yamagishi T."/>
            <person name="Van de Peer Y."/>
            <person name="Wincker P."/>
        </authorList>
    </citation>
    <scope>NUCLEOTIDE SEQUENCE [LARGE SCALE GENOMIC DNA]</scope>
    <source>
        <strain evidence="2">Ec32 / CCAP1310/4</strain>
    </source>
</reference>
<organism evidence="1 2">
    <name type="scientific">Ectocarpus siliculosus</name>
    <name type="common">Brown alga</name>
    <name type="synonym">Conferva siliculosa</name>
    <dbReference type="NCBI Taxonomy" id="2880"/>
    <lineage>
        <taxon>Eukaryota</taxon>
        <taxon>Sar</taxon>
        <taxon>Stramenopiles</taxon>
        <taxon>Ochrophyta</taxon>
        <taxon>PX clade</taxon>
        <taxon>Phaeophyceae</taxon>
        <taxon>Ectocarpales</taxon>
        <taxon>Ectocarpaceae</taxon>
        <taxon>Ectocarpus</taxon>
    </lineage>
</organism>
<evidence type="ECO:0000313" key="2">
    <source>
        <dbReference type="Proteomes" id="UP000002630"/>
    </source>
</evidence>
<name>D7FTW4_ECTSI</name>
<dbReference type="Proteomes" id="UP000002630">
    <property type="component" value="Unassembled WGS sequence"/>
</dbReference>